<organism evidence="1">
    <name type="scientific">Salmonella enterica</name>
    <name type="common">Salmonella choleraesuis</name>
    <dbReference type="NCBI Taxonomy" id="28901"/>
    <lineage>
        <taxon>Bacteria</taxon>
        <taxon>Pseudomonadati</taxon>
        <taxon>Pseudomonadota</taxon>
        <taxon>Gammaproteobacteria</taxon>
        <taxon>Enterobacterales</taxon>
        <taxon>Enterobacteriaceae</taxon>
        <taxon>Salmonella</taxon>
    </lineage>
</organism>
<accession>A0A625ERT3</accession>
<comment type="caution">
    <text evidence="1">The sequence shown here is derived from an EMBL/GenBank/DDBJ whole genome shotgun (WGS) entry which is preliminary data.</text>
</comment>
<dbReference type="EMBL" id="AALHXZ010000036">
    <property type="protein sequence ID" value="ECZ8222566.1"/>
    <property type="molecule type" value="Genomic_DNA"/>
</dbReference>
<protein>
    <submittedName>
        <fullName evidence="1">Uncharacterized protein</fullName>
    </submittedName>
</protein>
<proteinExistence type="predicted"/>
<gene>
    <name evidence="1" type="ORF">F8625_20160</name>
</gene>
<evidence type="ECO:0000313" key="1">
    <source>
        <dbReference type="EMBL" id="ECZ8222566.1"/>
    </source>
</evidence>
<sequence length="66" mass="7534">MEYGKLAAQIGMRLKLEVMESARGYYIGTQTEYGEPVSRESNEYFDTEQQAEAALAGRLWTQKQNP</sequence>
<reference evidence="1" key="1">
    <citation type="submission" date="2019-10" db="EMBL/GenBank/DDBJ databases">
        <authorList>
            <consortium name="PulseNet: The National Subtyping Network for Foodborne Disease Surveillance"/>
            <person name="Tarr C.L."/>
            <person name="Trees E."/>
            <person name="Katz L.S."/>
            <person name="Carleton-Romer H.A."/>
            <person name="Stroika S."/>
            <person name="Kucerova Z."/>
            <person name="Roache K.F."/>
            <person name="Sabol A.L."/>
            <person name="Besser J."/>
            <person name="Gerner-Smidt P."/>
        </authorList>
    </citation>
    <scope>NUCLEOTIDE SEQUENCE</scope>
    <source>
        <strain evidence="1">PNUSAS096183</strain>
    </source>
</reference>
<name>A0A625ERT3_SALER</name>
<dbReference type="AlphaFoldDB" id="A0A625ERT3"/>